<proteinExistence type="predicted"/>
<keyword evidence="8" id="KW-1185">Reference proteome</keyword>
<dbReference type="GO" id="GO:0061631">
    <property type="term" value="F:ubiquitin conjugating enzyme activity"/>
    <property type="evidence" value="ECO:0007669"/>
    <property type="project" value="UniProtKB-EC"/>
</dbReference>
<evidence type="ECO:0000256" key="3">
    <source>
        <dbReference type="ARBA" id="ARBA00022679"/>
    </source>
</evidence>
<feature type="domain" description="UBC core" evidence="6">
    <location>
        <begin position="10"/>
        <end position="158"/>
    </location>
</feature>
<sequence>MAKKEELLMEGPKRLNRELALMLEDKQNLQFRNLMVEPNNIFKWTGLLMPVAPPYDKGAYKMEIDFPLDYPFKPPRIHINTRMYHLNVNERGQLCVPILEIEHWIPTTRIDQVLQVLLATINDPQPENAWHMEMAGEYHNDPVRFFKMADAWVEKYSEHRPTEEELAKFARKRKKMMSKD</sequence>
<evidence type="ECO:0000256" key="5">
    <source>
        <dbReference type="ARBA" id="ARBA00067751"/>
    </source>
</evidence>
<evidence type="ECO:0000313" key="7">
    <source>
        <dbReference type="EnsemblMetazoa" id="XP_016987265.1"/>
    </source>
</evidence>
<reference evidence="9" key="2">
    <citation type="submission" date="2025-04" db="UniProtKB">
        <authorList>
            <consortium name="RefSeq"/>
        </authorList>
    </citation>
    <scope>IDENTIFICATION</scope>
</reference>
<dbReference type="Pfam" id="PF00179">
    <property type="entry name" value="UQ_con"/>
    <property type="match status" value="1"/>
</dbReference>
<reference evidence="8" key="1">
    <citation type="journal article" date="2021" name="Elife">
        <title>Highly contiguous assemblies of 101 drosophilid genomes.</title>
        <authorList>
            <person name="Kim B.Y."/>
            <person name="Wang J.R."/>
            <person name="Miller D.E."/>
            <person name="Barmina O."/>
            <person name="Delaney E."/>
            <person name="Thompson A."/>
            <person name="Comeault A.A."/>
            <person name="Peede D."/>
            <person name="D'Agostino E.R."/>
            <person name="Pelaez J."/>
            <person name="Aguilar J.M."/>
            <person name="Haji D."/>
            <person name="Matsunaga T."/>
            <person name="Armstrong E.E."/>
            <person name="Zych M."/>
            <person name="Ogawa Y."/>
            <person name="Stamenkovic-Radak M."/>
            <person name="Jelic M."/>
            <person name="Veselinovic M.S."/>
            <person name="Tanaskovic M."/>
            <person name="Eric P."/>
            <person name="Gao J.J."/>
            <person name="Katoh T.K."/>
            <person name="Toda M.J."/>
            <person name="Watabe H."/>
            <person name="Watada M."/>
            <person name="Davis J.S."/>
            <person name="Moyle L.C."/>
            <person name="Manoli G."/>
            <person name="Bertolini E."/>
            <person name="Kostal V."/>
            <person name="Hawley R.S."/>
            <person name="Takahashi A."/>
            <person name="Jones C.D."/>
            <person name="Price D.K."/>
            <person name="Whiteman N."/>
            <person name="Kopp A."/>
            <person name="Matute D.R."/>
            <person name="Petrov D.A."/>
        </authorList>
    </citation>
    <scope>NUCLEOTIDE SEQUENCE [LARGE SCALE GENOMIC DNA]</scope>
</reference>
<evidence type="ECO:0000256" key="2">
    <source>
        <dbReference type="ARBA" id="ARBA00012486"/>
    </source>
</evidence>
<gene>
    <name evidence="9" type="primary">LOC108050213</name>
    <name evidence="7" type="synonym">108050213</name>
</gene>
<dbReference type="InterPro" id="IPR016135">
    <property type="entry name" value="UBQ-conjugating_enzyme/RWD"/>
</dbReference>
<keyword evidence="3" id="KW-0808">Transferase</keyword>
<dbReference type="InterPro" id="IPR050113">
    <property type="entry name" value="Ub_conjugating_enzyme"/>
</dbReference>
<protein>
    <recommendedName>
        <fullName evidence="5">Ubiquitin-conjugating enzyme E2-18 kDa</fullName>
        <ecNumber evidence="2">2.3.2.23</ecNumber>
    </recommendedName>
</protein>
<dbReference type="SUPFAM" id="SSF54495">
    <property type="entry name" value="UBC-like"/>
    <property type="match status" value="1"/>
</dbReference>
<dbReference type="InterPro" id="IPR000608">
    <property type="entry name" value="UBC"/>
</dbReference>
<organism evidence="9">
    <name type="scientific">Drosophila rhopaloa</name>
    <name type="common">Fruit fly</name>
    <dbReference type="NCBI Taxonomy" id="1041015"/>
    <lineage>
        <taxon>Eukaryota</taxon>
        <taxon>Metazoa</taxon>
        <taxon>Ecdysozoa</taxon>
        <taxon>Arthropoda</taxon>
        <taxon>Hexapoda</taxon>
        <taxon>Insecta</taxon>
        <taxon>Pterygota</taxon>
        <taxon>Neoptera</taxon>
        <taxon>Endopterygota</taxon>
        <taxon>Diptera</taxon>
        <taxon>Brachycera</taxon>
        <taxon>Muscomorpha</taxon>
        <taxon>Ephydroidea</taxon>
        <taxon>Drosophilidae</taxon>
        <taxon>Drosophila</taxon>
        <taxon>Sophophora</taxon>
    </lineage>
</organism>
<dbReference type="PANTHER" id="PTHR24067">
    <property type="entry name" value="UBIQUITIN-CONJUGATING ENZYME E2"/>
    <property type="match status" value="1"/>
</dbReference>
<name>A0A6P4FA22_DRORH</name>
<dbReference type="Proteomes" id="UP001652680">
    <property type="component" value="Unassembled WGS sequence"/>
</dbReference>
<dbReference type="Gene3D" id="3.10.110.10">
    <property type="entry name" value="Ubiquitin Conjugating Enzyme"/>
    <property type="match status" value="1"/>
</dbReference>
<dbReference type="PROSITE" id="PS50127">
    <property type="entry name" value="UBC_2"/>
    <property type="match status" value="1"/>
</dbReference>
<evidence type="ECO:0000313" key="8">
    <source>
        <dbReference type="Proteomes" id="UP001652680"/>
    </source>
</evidence>
<evidence type="ECO:0000256" key="4">
    <source>
        <dbReference type="ARBA" id="ARBA00022786"/>
    </source>
</evidence>
<dbReference type="SMART" id="SM00212">
    <property type="entry name" value="UBCc"/>
    <property type="match status" value="1"/>
</dbReference>
<dbReference type="OMA" id="INDPQPD"/>
<dbReference type="OrthoDB" id="9978460at2759"/>
<dbReference type="FunFam" id="3.10.110.10:FF:000011">
    <property type="entry name" value="Ubiquitin-conjugating enzyme E2 L3"/>
    <property type="match status" value="1"/>
</dbReference>
<keyword evidence="4" id="KW-0833">Ubl conjugation pathway</keyword>
<reference evidence="7" key="3">
    <citation type="submission" date="2025-05" db="UniProtKB">
        <authorList>
            <consortium name="EnsemblMetazoa"/>
        </authorList>
    </citation>
    <scope>IDENTIFICATION</scope>
</reference>
<dbReference type="RefSeq" id="XP_016987265.1">
    <property type="nucleotide sequence ID" value="XM_017131776.1"/>
</dbReference>
<evidence type="ECO:0000259" key="6">
    <source>
        <dbReference type="PROSITE" id="PS50127"/>
    </source>
</evidence>
<dbReference type="AlphaFoldDB" id="A0A6P4FA22"/>
<evidence type="ECO:0000313" key="9">
    <source>
        <dbReference type="RefSeq" id="XP_016987265.1"/>
    </source>
</evidence>
<evidence type="ECO:0000256" key="1">
    <source>
        <dbReference type="ARBA" id="ARBA00000485"/>
    </source>
</evidence>
<accession>A0A6P4FA22</accession>
<dbReference type="EnsemblMetazoa" id="XM_017131776.2">
    <property type="protein sequence ID" value="XP_016987265.1"/>
    <property type="gene ID" value="LOC108050213"/>
</dbReference>
<dbReference type="GeneID" id="108050213"/>
<comment type="catalytic activity">
    <reaction evidence="1">
        <text>S-ubiquitinyl-[E1 ubiquitin-activating enzyme]-L-cysteine + [E2 ubiquitin-conjugating enzyme]-L-cysteine = [E1 ubiquitin-activating enzyme]-L-cysteine + S-ubiquitinyl-[E2 ubiquitin-conjugating enzyme]-L-cysteine.</text>
        <dbReference type="EC" id="2.3.2.23"/>
    </reaction>
</comment>
<dbReference type="EC" id="2.3.2.23" evidence="2"/>
<dbReference type="CDD" id="cd23801">
    <property type="entry name" value="UBCc_UBE2L3"/>
    <property type="match status" value="1"/>
</dbReference>